<dbReference type="AlphaFoldDB" id="A0A343JEE6"/>
<dbReference type="EC" id="2.1.1.-" evidence="4"/>
<dbReference type="SUPFAM" id="SSF53335">
    <property type="entry name" value="S-adenosyl-L-methionine-dependent methyltransferases"/>
    <property type="match status" value="2"/>
</dbReference>
<feature type="domain" description="DNA methylase N-4/N-6" evidence="5">
    <location>
        <begin position="8"/>
        <end position="86"/>
    </location>
</feature>
<reference evidence="6 7" key="1">
    <citation type="submission" date="2016-08" db="EMBL/GenBank/DDBJ databases">
        <title>Complete Genome Sequence Of The Indigo Reducing Clostridium isatidis DSM15098.</title>
        <authorList>
            <person name="Little G.T."/>
            <person name="Minton N.P."/>
        </authorList>
    </citation>
    <scope>NUCLEOTIDE SEQUENCE [LARGE SCALE GENOMIC DNA]</scope>
    <source>
        <strain evidence="6 7">DSM 15098</strain>
    </source>
</reference>
<evidence type="ECO:0000313" key="7">
    <source>
        <dbReference type="Proteomes" id="UP000264883"/>
    </source>
</evidence>
<evidence type="ECO:0000256" key="4">
    <source>
        <dbReference type="RuleBase" id="RU362026"/>
    </source>
</evidence>
<dbReference type="PANTHER" id="PTHR14911:SF13">
    <property type="entry name" value="TRNA (GUANINE(6)-N2)-METHYLTRANSFERASE THUMP3"/>
    <property type="match status" value="1"/>
</dbReference>
<dbReference type="Pfam" id="PF01555">
    <property type="entry name" value="N6_N4_Mtase"/>
    <property type="match status" value="2"/>
</dbReference>
<dbReference type="Proteomes" id="UP000264883">
    <property type="component" value="Chromosome"/>
</dbReference>
<proteinExistence type="inferred from homology"/>
<protein>
    <recommendedName>
        <fullName evidence="4">Methyltransferase</fullName>
        <ecNumber evidence="4">2.1.1.-</ecNumber>
    </recommendedName>
</protein>
<dbReference type="PRINTS" id="PR00508">
    <property type="entry name" value="S21N4MTFRASE"/>
</dbReference>
<dbReference type="EMBL" id="CP016786">
    <property type="protein sequence ID" value="ASW43904.1"/>
    <property type="molecule type" value="Genomic_DNA"/>
</dbReference>
<gene>
    <name evidence="6" type="ORF">BEN51_10535</name>
</gene>
<dbReference type="GO" id="GO:0008170">
    <property type="term" value="F:N-methyltransferase activity"/>
    <property type="evidence" value="ECO:0007669"/>
    <property type="project" value="InterPro"/>
</dbReference>
<keyword evidence="7" id="KW-1185">Reference proteome</keyword>
<dbReference type="InterPro" id="IPR001091">
    <property type="entry name" value="RM_Methyltransferase"/>
</dbReference>
<evidence type="ECO:0000256" key="1">
    <source>
        <dbReference type="ARBA" id="ARBA00022603"/>
    </source>
</evidence>
<evidence type="ECO:0000256" key="3">
    <source>
        <dbReference type="ARBA" id="ARBA00022747"/>
    </source>
</evidence>
<keyword evidence="3" id="KW-0680">Restriction system</keyword>
<dbReference type="Gene3D" id="3.40.50.150">
    <property type="entry name" value="Vaccinia Virus protein VP39"/>
    <property type="match status" value="2"/>
</dbReference>
<name>A0A343JEE6_9CLOT</name>
<sequence>MYREFNLETKSIWSFKNRGNWETHKGDYPGNWSPYVPRNLILRYSKENDLILDQFLGSGTTLIEAKLLNRRAIGIDINDEALKISKNRIYSIKGDKDIKLIKASARNLDVIESESIDLICTHPPYSNIIKYSKDLEDDLSLLNLDEFYESMKEVSKEAFRVLKKRKYCAIMMEDIRKNGRVIPLGFNVMQLFINEGFNLKEIIIKEQHNCSSTKYWEEISLKRNFYLLAHEYIFIFFK</sequence>
<dbReference type="RefSeq" id="WP_119866040.1">
    <property type="nucleotide sequence ID" value="NZ_CP016786.1"/>
</dbReference>
<dbReference type="CDD" id="cd02440">
    <property type="entry name" value="AdoMet_MTases"/>
    <property type="match status" value="1"/>
</dbReference>
<dbReference type="InterPro" id="IPR029063">
    <property type="entry name" value="SAM-dependent_MTases_sf"/>
</dbReference>
<dbReference type="GO" id="GO:0030488">
    <property type="term" value="P:tRNA methylation"/>
    <property type="evidence" value="ECO:0007669"/>
    <property type="project" value="TreeGrafter"/>
</dbReference>
<evidence type="ECO:0000259" key="5">
    <source>
        <dbReference type="Pfam" id="PF01555"/>
    </source>
</evidence>
<dbReference type="PANTHER" id="PTHR14911">
    <property type="entry name" value="THUMP DOMAIN-CONTAINING"/>
    <property type="match status" value="1"/>
</dbReference>
<comment type="similarity">
    <text evidence="4">Belongs to the N(4)/N(6)-methyltransferase family.</text>
</comment>
<dbReference type="InterPro" id="IPR002941">
    <property type="entry name" value="DNA_methylase_N4/N6"/>
</dbReference>
<feature type="domain" description="DNA methylase N-4/N-6" evidence="5">
    <location>
        <begin position="116"/>
        <end position="238"/>
    </location>
</feature>
<keyword evidence="2" id="KW-0808">Transferase</keyword>
<dbReference type="KEGG" id="cia:BEN51_10535"/>
<evidence type="ECO:0000256" key="2">
    <source>
        <dbReference type="ARBA" id="ARBA00022679"/>
    </source>
</evidence>
<organism evidence="6 7">
    <name type="scientific">Clostridium isatidis</name>
    <dbReference type="NCBI Taxonomy" id="182773"/>
    <lineage>
        <taxon>Bacteria</taxon>
        <taxon>Bacillati</taxon>
        <taxon>Bacillota</taxon>
        <taxon>Clostridia</taxon>
        <taxon>Eubacteriales</taxon>
        <taxon>Clostridiaceae</taxon>
        <taxon>Clostridium</taxon>
    </lineage>
</organism>
<dbReference type="GO" id="GO:0016423">
    <property type="term" value="F:tRNA (guanine) methyltransferase activity"/>
    <property type="evidence" value="ECO:0007669"/>
    <property type="project" value="TreeGrafter"/>
</dbReference>
<accession>A0A343JEE6</accession>
<keyword evidence="1 6" id="KW-0489">Methyltransferase</keyword>
<dbReference type="GO" id="GO:0003677">
    <property type="term" value="F:DNA binding"/>
    <property type="evidence" value="ECO:0007669"/>
    <property type="project" value="InterPro"/>
</dbReference>
<dbReference type="OrthoDB" id="9773571at2"/>
<dbReference type="GO" id="GO:0009307">
    <property type="term" value="P:DNA restriction-modification system"/>
    <property type="evidence" value="ECO:0007669"/>
    <property type="project" value="UniProtKB-KW"/>
</dbReference>
<dbReference type="REBASE" id="151744">
    <property type="entry name" value="M.Cis15098ORFEP"/>
</dbReference>
<evidence type="ECO:0000313" key="6">
    <source>
        <dbReference type="EMBL" id="ASW43904.1"/>
    </source>
</evidence>